<reference evidence="1 2" key="1">
    <citation type="submission" date="2015-11" db="EMBL/GenBank/DDBJ databases">
        <title>Sequence of Pedobacter ginsenosidimutans.</title>
        <authorList>
            <person name="Carson E."/>
            <person name="Keyser V."/>
            <person name="Newman J."/>
            <person name="Miller J."/>
        </authorList>
    </citation>
    <scope>NUCLEOTIDE SEQUENCE [LARGE SCALE GENOMIC DNA]</scope>
    <source>
        <strain evidence="1 2">KACC 14530</strain>
    </source>
</reference>
<gene>
    <name evidence="1" type="ORF">ASU31_20860</name>
</gene>
<comment type="caution">
    <text evidence="1">The sequence shown here is derived from an EMBL/GenBank/DDBJ whole genome shotgun (WGS) entry which is preliminary data.</text>
</comment>
<dbReference type="EMBL" id="LMZQ01000024">
    <property type="protein sequence ID" value="KRT14114.1"/>
    <property type="molecule type" value="Genomic_DNA"/>
</dbReference>
<evidence type="ECO:0000313" key="1">
    <source>
        <dbReference type="EMBL" id="KRT14114.1"/>
    </source>
</evidence>
<organism evidence="1 2">
    <name type="scientific">Pedobacter ginsenosidimutans</name>
    <dbReference type="NCBI Taxonomy" id="687842"/>
    <lineage>
        <taxon>Bacteria</taxon>
        <taxon>Pseudomonadati</taxon>
        <taxon>Bacteroidota</taxon>
        <taxon>Sphingobacteriia</taxon>
        <taxon>Sphingobacteriales</taxon>
        <taxon>Sphingobacteriaceae</taxon>
        <taxon>Pedobacter</taxon>
    </lineage>
</organism>
<dbReference type="AlphaFoldDB" id="A0A0T5VJS6"/>
<sequence length="64" mass="7614">MLFKVIFNLENIYSKHYDLKSRYSGFSITVDLLSPLLRVRSNQVYFIRDSSAFKNLLVRIIKIE</sequence>
<name>A0A0T5VJS6_9SPHI</name>
<proteinExistence type="predicted"/>
<dbReference type="Proteomes" id="UP000051950">
    <property type="component" value="Unassembled WGS sequence"/>
</dbReference>
<accession>A0A0T5VJS6</accession>
<evidence type="ECO:0000313" key="2">
    <source>
        <dbReference type="Proteomes" id="UP000051950"/>
    </source>
</evidence>
<keyword evidence="2" id="KW-1185">Reference proteome</keyword>
<protein>
    <submittedName>
        <fullName evidence="1">Uncharacterized protein</fullName>
    </submittedName>
</protein>